<evidence type="ECO:0000256" key="2">
    <source>
        <dbReference type="SAM" id="MobiDB-lite"/>
    </source>
</evidence>
<dbReference type="Pfam" id="PF03787">
    <property type="entry name" value="RAMPs"/>
    <property type="match status" value="1"/>
</dbReference>
<dbReference type="EMBL" id="JH603163">
    <property type="protein sequence ID" value="EIC24032.1"/>
    <property type="molecule type" value="Genomic_DNA"/>
</dbReference>
<sequence>MALHAPYNFVPLSEQVFFPDWAAGVTHDIPLAEGVCGWLDITITAHTPIMIGDENQEQGTEHRFFRLPDGPYAIPGASVRGLLRNVLQIATFGKCSQVDDTRLSVRDLDDDAKHFYRDYFVTSTQPIQSKVKAGWLRFKDGHWRLDPCEYARIEHDDLNAWLRLKIDRKKAQSAEDKYQALHSTRNGLQLRYVAEMHDHQKQTKNGSTFTLRYPKVKRLDPADLDPASQDGSLVFTRQPESSKKHMEFVFAAPSQKSIVIDDQVMREFLAIYGATDAWQWLHSPNNPHGQRGIPVFWLGGGAPTSLGLSQLYRLPYEFSIWDMIRHTSDDHFSDQLDFAEGLFGTISENGQNARKGRVFCGDAVLEGEPRWDALFEGVLNSPKPSYYPAYVRQTPDRQHPQKAVVRREGDKPIFATYAKPAGGHKKPTINGWKRYRARDQLIEPRVGEGQENVLVRFTPLATGSKFRGRLQFHNLKPEEIGALVWALTWGGKKTLRHLIGMGKPFGYGQVSMEITACELRPNRCDQPTKSDPAQLNEFVKSFTATMDAWHQAALGGAWAASPPIKALTEMARPAAAAHADSDGNHGYPVLDPKGSNEFQDAKKDGWYLQPVSS</sequence>
<dbReference type="STRING" id="631362.Thi970DRAFT_00173"/>
<accession>H8YVU2</accession>
<name>H8YVU2_9GAMM</name>
<organism evidence="4 5">
    <name type="scientific">Thiorhodovibrio frisius</name>
    <dbReference type="NCBI Taxonomy" id="631362"/>
    <lineage>
        <taxon>Bacteria</taxon>
        <taxon>Pseudomonadati</taxon>
        <taxon>Pseudomonadota</taxon>
        <taxon>Gammaproteobacteria</taxon>
        <taxon>Chromatiales</taxon>
        <taxon>Chromatiaceae</taxon>
        <taxon>Thiorhodovibrio</taxon>
    </lineage>
</organism>
<dbReference type="CDD" id="cd09726">
    <property type="entry name" value="RAMP_I_III"/>
    <property type="match status" value="1"/>
</dbReference>
<keyword evidence="5" id="KW-1185">Reference proteome</keyword>
<proteinExistence type="predicted"/>
<protein>
    <submittedName>
        <fullName evidence="4">CRISPR-associated protein</fullName>
    </submittedName>
</protein>
<reference evidence="4 5" key="2">
    <citation type="submission" date="2011-11" db="EMBL/GenBank/DDBJ databases">
        <authorList>
            <consortium name="US DOE Joint Genome Institute"/>
            <person name="Lucas S."/>
            <person name="Han J."/>
            <person name="Lapidus A."/>
            <person name="Cheng J.-F."/>
            <person name="Goodwin L."/>
            <person name="Pitluck S."/>
            <person name="Peters L."/>
            <person name="Ovchinnikova G."/>
            <person name="Zhang X."/>
            <person name="Detter J.C."/>
            <person name="Han C."/>
            <person name="Tapia R."/>
            <person name="Land M."/>
            <person name="Hauser L."/>
            <person name="Kyrpides N."/>
            <person name="Ivanova N."/>
            <person name="Pagani I."/>
            <person name="Vogl K."/>
            <person name="Liu Z."/>
            <person name="Overmann J."/>
            <person name="Frigaard N.-U."/>
            <person name="Bryant D."/>
            <person name="Woyke T."/>
        </authorList>
    </citation>
    <scope>NUCLEOTIDE SEQUENCE [LARGE SCALE GENOMIC DNA]</scope>
    <source>
        <strain evidence="4 5">970</strain>
    </source>
</reference>
<dbReference type="InterPro" id="IPR005537">
    <property type="entry name" value="RAMP_III_fam"/>
</dbReference>
<dbReference type="HOGENOM" id="CLU_019089_0_0_6"/>
<gene>
    <name evidence="4" type="ORF">Thi970DRAFT_00173</name>
</gene>
<dbReference type="AlphaFoldDB" id="H8YVU2"/>
<evidence type="ECO:0000256" key="1">
    <source>
        <dbReference type="ARBA" id="ARBA00023118"/>
    </source>
</evidence>
<evidence type="ECO:0000313" key="5">
    <source>
        <dbReference type="Proteomes" id="UP000002964"/>
    </source>
</evidence>
<dbReference type="Proteomes" id="UP000002964">
    <property type="component" value="Unassembled WGS sequence"/>
</dbReference>
<keyword evidence="1" id="KW-0051">Antiviral defense</keyword>
<dbReference type="NCBIfam" id="TIGR03986">
    <property type="entry name" value="TIGR03986 family CRISPR-associated RAMP protein"/>
    <property type="match status" value="1"/>
</dbReference>
<dbReference type="OrthoDB" id="5362408at2"/>
<feature type="domain" description="CRISPR type III-associated protein" evidence="3">
    <location>
        <begin position="42"/>
        <end position="175"/>
    </location>
</feature>
<feature type="region of interest" description="Disordered" evidence="2">
    <location>
        <begin position="575"/>
        <end position="613"/>
    </location>
</feature>
<dbReference type="eggNOG" id="COG1337">
    <property type="taxonomic scope" value="Bacteria"/>
</dbReference>
<evidence type="ECO:0000259" key="3">
    <source>
        <dbReference type="Pfam" id="PF03787"/>
    </source>
</evidence>
<dbReference type="GO" id="GO:0051607">
    <property type="term" value="P:defense response to virus"/>
    <property type="evidence" value="ECO:0007669"/>
    <property type="project" value="UniProtKB-KW"/>
</dbReference>
<dbReference type="RefSeq" id="WP_009146655.1">
    <property type="nucleotide sequence ID" value="NZ_CP121471.1"/>
</dbReference>
<dbReference type="InterPro" id="IPR023825">
    <property type="entry name" value="CRISPR-assoc_RAMP_BGP1436"/>
</dbReference>
<evidence type="ECO:0000313" key="4">
    <source>
        <dbReference type="EMBL" id="EIC24032.1"/>
    </source>
</evidence>
<reference evidence="5" key="1">
    <citation type="submission" date="2011-06" db="EMBL/GenBank/DDBJ databases">
        <authorList>
            <consortium name="US DOE Joint Genome Institute (JGI-PGF)"/>
            <person name="Lucas S."/>
            <person name="Han J."/>
            <person name="Lapidus A."/>
            <person name="Cheng J.-F."/>
            <person name="Goodwin L."/>
            <person name="Pitluck S."/>
            <person name="Peters L."/>
            <person name="Land M.L."/>
            <person name="Hauser L."/>
            <person name="Vogl K."/>
            <person name="Liu Z."/>
            <person name="Overmann J."/>
            <person name="Frigaard N.-U."/>
            <person name="Bryant D.A."/>
            <person name="Woyke T.J."/>
        </authorList>
    </citation>
    <scope>NUCLEOTIDE SEQUENCE [LARGE SCALE GENOMIC DNA]</scope>
    <source>
        <strain evidence="5">970</strain>
    </source>
</reference>